<comment type="caution">
    <text evidence="7">Lacks conserved residue(s) required for the propagation of feature annotation.</text>
</comment>
<dbReference type="InterPro" id="IPR000421">
    <property type="entry name" value="FA58C"/>
</dbReference>
<protein>
    <submittedName>
        <fullName evidence="10">Contactin-associated protein-like 4</fullName>
    </submittedName>
</protein>
<feature type="non-terminal residue" evidence="10">
    <location>
        <position position="1"/>
    </location>
</feature>
<reference evidence="10" key="1">
    <citation type="submission" date="2022-08" db="EMBL/GenBank/DDBJ databases">
        <title>Genome sequencing of akame (Lates japonicus).</title>
        <authorList>
            <person name="Hashiguchi Y."/>
            <person name="Takahashi H."/>
        </authorList>
    </citation>
    <scope>NUCLEOTIDE SEQUENCE</scope>
    <source>
        <strain evidence="10">Kochi</strain>
    </source>
</reference>
<dbReference type="SMART" id="SM00282">
    <property type="entry name" value="LamG"/>
    <property type="match status" value="2"/>
</dbReference>
<keyword evidence="11" id="KW-1185">Reference proteome</keyword>
<evidence type="ECO:0000313" key="10">
    <source>
        <dbReference type="EMBL" id="GLD69632.1"/>
    </source>
</evidence>
<dbReference type="Pfam" id="PF00754">
    <property type="entry name" value="F5_F8_type_C"/>
    <property type="match status" value="1"/>
</dbReference>
<evidence type="ECO:0000256" key="6">
    <source>
        <dbReference type="ARBA" id="ARBA00023136"/>
    </source>
</evidence>
<dbReference type="InterPro" id="IPR008979">
    <property type="entry name" value="Galactose-bd-like_sf"/>
</dbReference>
<evidence type="ECO:0000259" key="9">
    <source>
        <dbReference type="PROSITE" id="PS50025"/>
    </source>
</evidence>
<dbReference type="InterPro" id="IPR013320">
    <property type="entry name" value="ConA-like_dom_sf"/>
</dbReference>
<feature type="domain" description="Laminin G" evidence="9">
    <location>
        <begin position="331"/>
        <end position="509"/>
    </location>
</feature>
<dbReference type="GO" id="GO:0016020">
    <property type="term" value="C:membrane"/>
    <property type="evidence" value="ECO:0007669"/>
    <property type="project" value="UniProtKB-SubCell"/>
</dbReference>
<dbReference type="EMBL" id="BRZM01000255">
    <property type="protein sequence ID" value="GLD69632.1"/>
    <property type="molecule type" value="Genomic_DNA"/>
</dbReference>
<proteinExistence type="predicted"/>
<dbReference type="SUPFAM" id="SSF49899">
    <property type="entry name" value="Concanavalin A-like lectins/glucanases"/>
    <property type="match status" value="2"/>
</dbReference>
<keyword evidence="5" id="KW-1133">Transmembrane helix</keyword>
<comment type="caution">
    <text evidence="10">The sequence shown here is derived from an EMBL/GenBank/DDBJ whole genome shotgun (WGS) entry which is preliminary data.</text>
</comment>
<dbReference type="PANTHER" id="PTHR15036:SF40">
    <property type="entry name" value="CONTACTIN-ASSOCIATED PROTEIN-LIKE 4"/>
    <property type="match status" value="1"/>
</dbReference>
<dbReference type="InterPro" id="IPR050372">
    <property type="entry name" value="Neurexin-related_CASP"/>
</dbReference>
<gene>
    <name evidence="10" type="ORF">AKAME5_002094600</name>
</gene>
<dbReference type="PANTHER" id="PTHR15036">
    <property type="entry name" value="PIKACHURIN-LIKE PROTEIN"/>
    <property type="match status" value="1"/>
</dbReference>
<keyword evidence="3" id="KW-0812">Transmembrane</keyword>
<evidence type="ECO:0000256" key="1">
    <source>
        <dbReference type="ARBA" id="ARBA00004479"/>
    </source>
</evidence>
<accession>A0AAD3RI72</accession>
<keyword evidence="4" id="KW-0732">Signal</keyword>
<evidence type="ECO:0000259" key="8">
    <source>
        <dbReference type="PROSITE" id="PS50022"/>
    </source>
</evidence>
<evidence type="ECO:0000256" key="7">
    <source>
        <dbReference type="PROSITE-ProRule" id="PRU00122"/>
    </source>
</evidence>
<evidence type="ECO:0000256" key="4">
    <source>
        <dbReference type="ARBA" id="ARBA00022729"/>
    </source>
</evidence>
<evidence type="ECO:0000313" key="11">
    <source>
        <dbReference type="Proteomes" id="UP001279410"/>
    </source>
</evidence>
<comment type="subcellular location">
    <subcellularLocation>
        <location evidence="1">Membrane</location>
        <topology evidence="1">Single-pass type I membrane protein</topology>
    </subcellularLocation>
</comment>
<dbReference type="InterPro" id="IPR001791">
    <property type="entry name" value="Laminin_G"/>
</dbReference>
<keyword evidence="6" id="KW-0472">Membrane</keyword>
<dbReference type="SUPFAM" id="SSF49785">
    <property type="entry name" value="Galactose-binding domain-like"/>
    <property type="match status" value="1"/>
</dbReference>
<dbReference type="Proteomes" id="UP001279410">
    <property type="component" value="Unassembled WGS sequence"/>
</dbReference>
<feature type="domain" description="Laminin G" evidence="9">
    <location>
        <begin position="146"/>
        <end position="325"/>
    </location>
</feature>
<keyword evidence="2" id="KW-0245">EGF-like domain</keyword>
<evidence type="ECO:0000256" key="3">
    <source>
        <dbReference type="ARBA" id="ARBA00022692"/>
    </source>
</evidence>
<dbReference type="PROSITE" id="PS50022">
    <property type="entry name" value="FA58C_3"/>
    <property type="match status" value="1"/>
</dbReference>
<feature type="domain" description="F5/8 type C" evidence="8">
    <location>
        <begin position="73"/>
        <end position="140"/>
    </location>
</feature>
<dbReference type="Gene3D" id="2.60.120.260">
    <property type="entry name" value="Galactose-binding domain-like"/>
    <property type="match status" value="2"/>
</dbReference>
<dbReference type="Gene3D" id="2.60.120.200">
    <property type="match status" value="2"/>
</dbReference>
<dbReference type="AlphaFoldDB" id="A0AAD3RI72"/>
<dbReference type="Pfam" id="PF02210">
    <property type="entry name" value="Laminin_G_2"/>
    <property type="match status" value="2"/>
</dbReference>
<dbReference type="CDD" id="cd00110">
    <property type="entry name" value="LamG"/>
    <property type="match status" value="2"/>
</dbReference>
<sequence>MGLWSKKVPGIITQVALILFSLYGVTRGEVCHSPLVSNLLPSSFRSSSQLSSSHGPGFAKLNRRDGAGGWSPLSSDSDTGHNWKQYRQEDNIGAFPGNSNADSVVQHKLQHPVIARYVRLIPLAWNPNGRIGLRLETYGCPYNSDVVSFDGHSSLLYRLSPRLRQMARESISLKFKALRNSGTLLHAEGLSEHSLTLELKKGKLLLVLRKGRSSSPDSRHLVSLGSLLDDQHWHQVAVEHHSNHLNLTVDKSTLWVQIPLRFTHWDHDQMSVGADQGLGSLRSVGSNRNFYGCLENLVYNGVNLVNLAEQRDQRVTTKGNVTFSCAEPIFVAMTFTSPQSFLWLPRVTEPSLMGMSVGLQFRTWNKAGLLLTFDLPNQGGAVWLYLSKAMLHLQIHKPGRAPLELSTGSALNDGQWHSVELISRRGRLTIAVDGDEGATAHASPSFLIATGHLFFGGCPDEGSSQECMNPFKAFQGCMRLLTVDNQQVDLIKVQQRLMGNYSHLQIDMCGIID</sequence>
<evidence type="ECO:0000256" key="5">
    <source>
        <dbReference type="ARBA" id="ARBA00022989"/>
    </source>
</evidence>
<evidence type="ECO:0000256" key="2">
    <source>
        <dbReference type="ARBA" id="ARBA00022536"/>
    </source>
</evidence>
<organism evidence="10 11">
    <name type="scientific">Lates japonicus</name>
    <name type="common">Japanese lates</name>
    <dbReference type="NCBI Taxonomy" id="270547"/>
    <lineage>
        <taxon>Eukaryota</taxon>
        <taxon>Metazoa</taxon>
        <taxon>Chordata</taxon>
        <taxon>Craniata</taxon>
        <taxon>Vertebrata</taxon>
        <taxon>Euteleostomi</taxon>
        <taxon>Actinopterygii</taxon>
        <taxon>Neopterygii</taxon>
        <taxon>Teleostei</taxon>
        <taxon>Neoteleostei</taxon>
        <taxon>Acanthomorphata</taxon>
        <taxon>Carangaria</taxon>
        <taxon>Carangaria incertae sedis</taxon>
        <taxon>Centropomidae</taxon>
        <taxon>Lates</taxon>
    </lineage>
</organism>
<dbReference type="PROSITE" id="PS50025">
    <property type="entry name" value="LAM_G_DOMAIN"/>
    <property type="match status" value="2"/>
</dbReference>
<name>A0AAD3RI72_LATJO</name>